<sequence length="116" mass="12863">MPDRAWLEQPPPWVVFPRMEPLEAAADQGAQEAWVDQVWRPFWASLGAAERDAYLSQWGASEAWRGAIHFLFETPEGFDAAADAAESARWLAQAEPAARSPRGIAALLSRLFGKRG</sequence>
<organism evidence="1 2">
    <name type="scientific">Zoogloea ramigera</name>
    <dbReference type="NCBI Taxonomy" id="350"/>
    <lineage>
        <taxon>Bacteria</taxon>
        <taxon>Pseudomonadati</taxon>
        <taxon>Pseudomonadota</taxon>
        <taxon>Betaproteobacteria</taxon>
        <taxon>Rhodocyclales</taxon>
        <taxon>Zoogloeaceae</taxon>
        <taxon>Zoogloea</taxon>
    </lineage>
</organism>
<proteinExistence type="predicted"/>
<dbReference type="EMBL" id="BJNV01000127">
    <property type="protein sequence ID" value="GEC97779.1"/>
    <property type="molecule type" value="Genomic_DNA"/>
</dbReference>
<name>A0A4Y4D1G6_ZOORA</name>
<evidence type="ECO:0000313" key="1">
    <source>
        <dbReference type="EMBL" id="GEC97779.1"/>
    </source>
</evidence>
<protein>
    <submittedName>
        <fullName evidence="1">Uncharacterized protein</fullName>
    </submittedName>
</protein>
<keyword evidence="2" id="KW-1185">Reference proteome</keyword>
<gene>
    <name evidence="1" type="ORF">ZRA01_38520</name>
</gene>
<dbReference type="AlphaFoldDB" id="A0A4Y4D1G6"/>
<evidence type="ECO:0000313" key="2">
    <source>
        <dbReference type="Proteomes" id="UP000318422"/>
    </source>
</evidence>
<comment type="caution">
    <text evidence="1">The sequence shown here is derived from an EMBL/GenBank/DDBJ whole genome shotgun (WGS) entry which is preliminary data.</text>
</comment>
<dbReference type="RefSeq" id="WP_141355094.1">
    <property type="nucleotide sequence ID" value="NZ_BJNV01000127.1"/>
</dbReference>
<accession>A0A4Y4D1G6</accession>
<dbReference type="OrthoDB" id="6928755at2"/>
<dbReference type="Proteomes" id="UP000318422">
    <property type="component" value="Unassembled WGS sequence"/>
</dbReference>
<reference evidence="1 2" key="1">
    <citation type="submission" date="2019-06" db="EMBL/GenBank/DDBJ databases">
        <title>Whole genome shotgun sequence of Zoogloea ramigera NBRC 15342.</title>
        <authorList>
            <person name="Hosoyama A."/>
            <person name="Uohara A."/>
            <person name="Ohji S."/>
            <person name="Ichikawa N."/>
        </authorList>
    </citation>
    <scope>NUCLEOTIDE SEQUENCE [LARGE SCALE GENOMIC DNA]</scope>
    <source>
        <strain evidence="1 2">NBRC 15342</strain>
    </source>
</reference>